<dbReference type="RefSeq" id="WP_375521904.1">
    <property type="nucleotide sequence ID" value="NZ_JBHIRY010000025.1"/>
</dbReference>
<protein>
    <submittedName>
        <fullName evidence="1">Uncharacterized protein</fullName>
    </submittedName>
</protein>
<evidence type="ECO:0000313" key="2">
    <source>
        <dbReference type="Proteomes" id="UP001580430"/>
    </source>
</evidence>
<accession>A0ABV5C5M8</accession>
<organism evidence="1 2">
    <name type="scientific">Paenibacillus medicaginis</name>
    <dbReference type="NCBI Taxonomy" id="1470560"/>
    <lineage>
        <taxon>Bacteria</taxon>
        <taxon>Bacillati</taxon>
        <taxon>Bacillota</taxon>
        <taxon>Bacilli</taxon>
        <taxon>Bacillales</taxon>
        <taxon>Paenibacillaceae</taxon>
        <taxon>Paenibacillus</taxon>
    </lineage>
</organism>
<proteinExistence type="predicted"/>
<keyword evidence="2" id="KW-1185">Reference proteome</keyword>
<dbReference type="EMBL" id="JBHIRY010000025">
    <property type="protein sequence ID" value="MFB5762819.1"/>
    <property type="molecule type" value="Genomic_DNA"/>
</dbReference>
<dbReference type="Proteomes" id="UP001580430">
    <property type="component" value="Unassembled WGS sequence"/>
</dbReference>
<reference evidence="1 2" key="1">
    <citation type="submission" date="2024-09" db="EMBL/GenBank/DDBJ databases">
        <title>Paenibacillus zeirhizospherea sp. nov., isolated from surface of the maize (Zea mays) roots in a horticulture field, Hungary.</title>
        <authorList>
            <person name="Marton D."/>
            <person name="Farkas M."/>
            <person name="Bedics A."/>
            <person name="Toth E."/>
            <person name="Tancsics A."/>
            <person name="Boka K."/>
            <person name="Marati G."/>
            <person name="Kriszt B."/>
            <person name="Cserhati M."/>
        </authorList>
    </citation>
    <scope>NUCLEOTIDE SEQUENCE [LARGE SCALE GENOMIC DNA]</scope>
    <source>
        <strain evidence="1 2">JCM 18446</strain>
    </source>
</reference>
<comment type="caution">
    <text evidence="1">The sequence shown here is derived from an EMBL/GenBank/DDBJ whole genome shotgun (WGS) entry which is preliminary data.</text>
</comment>
<name>A0ABV5C5M8_9BACL</name>
<evidence type="ECO:0000313" key="1">
    <source>
        <dbReference type="EMBL" id="MFB5762819.1"/>
    </source>
</evidence>
<sequence>MVGRVLALLLPLSVFFSSAVFLHLHMSGPASLTVAARNITMVTIQLTSPSAIRLGLKTLKKVTYSASTIQTDPCGNQS</sequence>
<gene>
    <name evidence="1" type="ORF">ACE5LO_20790</name>
</gene>